<keyword evidence="3" id="KW-1185">Reference proteome</keyword>
<proteinExistence type="predicted"/>
<dbReference type="Proteomes" id="UP000664357">
    <property type="component" value="Unassembled WGS sequence"/>
</dbReference>
<feature type="signal peptide" evidence="1">
    <location>
        <begin position="1"/>
        <end position="21"/>
    </location>
</feature>
<feature type="chain" id="PRO_5045885350" description="Lipoprotein" evidence="1">
    <location>
        <begin position="22"/>
        <end position="348"/>
    </location>
</feature>
<accession>A0ABV0EUS0</accession>
<evidence type="ECO:0000313" key="3">
    <source>
        <dbReference type="Proteomes" id="UP000664357"/>
    </source>
</evidence>
<evidence type="ECO:0000313" key="2">
    <source>
        <dbReference type="EMBL" id="MEO1771522.1"/>
    </source>
</evidence>
<reference evidence="2 3" key="1">
    <citation type="submission" date="2021-03" db="EMBL/GenBank/DDBJ databases">
        <authorList>
            <person name="Gilmore M.S."/>
            <person name="Schwartzman J."/>
            <person name="Van Tyne D."/>
            <person name="Martin M."/>
            <person name="Earl A.M."/>
            <person name="Manson A.L."/>
            <person name="Straub T."/>
            <person name="Salamzade R."/>
            <person name="Saavedra J."/>
            <person name="Lebreton F."/>
            <person name="Prichula J."/>
            <person name="Schaufler K."/>
            <person name="Gaca A."/>
            <person name="Sgardioli B."/>
            <person name="Wagenaar J."/>
            <person name="Strong T."/>
        </authorList>
    </citation>
    <scope>NUCLEOTIDE SEQUENCE [LARGE SCALE GENOMIC DNA]</scope>
    <source>
        <strain evidence="2 3">665A</strain>
    </source>
</reference>
<organism evidence="2 3">
    <name type="scientific">Candidatus Enterococcus ferrettii</name>
    <dbReference type="NCBI Taxonomy" id="2815324"/>
    <lineage>
        <taxon>Bacteria</taxon>
        <taxon>Bacillati</taxon>
        <taxon>Bacillota</taxon>
        <taxon>Bacilli</taxon>
        <taxon>Lactobacillales</taxon>
        <taxon>Enterococcaceae</taxon>
        <taxon>Enterococcus</taxon>
    </lineage>
</organism>
<protein>
    <recommendedName>
        <fullName evidence="4">Lipoprotein</fullName>
    </recommendedName>
</protein>
<comment type="caution">
    <text evidence="2">The sequence shown here is derived from an EMBL/GenBank/DDBJ whole genome shotgun (WGS) entry which is preliminary data.</text>
</comment>
<name>A0ABV0EUS0_9ENTE</name>
<gene>
    <name evidence="2" type="ORF">JZO67_003503</name>
</gene>
<evidence type="ECO:0000256" key="1">
    <source>
        <dbReference type="SAM" id="SignalP"/>
    </source>
</evidence>
<dbReference type="RefSeq" id="WP_207702941.1">
    <property type="nucleotide sequence ID" value="NZ_JAFREL020000003.1"/>
</dbReference>
<dbReference type="EMBL" id="JAFREL020000003">
    <property type="protein sequence ID" value="MEO1771522.1"/>
    <property type="molecule type" value="Genomic_DNA"/>
</dbReference>
<evidence type="ECO:0008006" key="4">
    <source>
        <dbReference type="Google" id="ProtNLM"/>
    </source>
</evidence>
<reference evidence="2 3" key="2">
    <citation type="submission" date="2024-02" db="EMBL/GenBank/DDBJ databases">
        <title>The Genome Sequence of Enterococcus sp. DIV0159.</title>
        <authorList>
            <person name="Earl A."/>
            <person name="Manson A."/>
            <person name="Gilmore M."/>
            <person name="Sanders J."/>
            <person name="Shea T."/>
            <person name="Howe W."/>
            <person name="Livny J."/>
            <person name="Cuomo C."/>
            <person name="Neafsey D."/>
            <person name="Birren B."/>
        </authorList>
    </citation>
    <scope>NUCLEOTIDE SEQUENCE [LARGE SCALE GENOMIC DNA]</scope>
    <source>
        <strain evidence="2 3">665A</strain>
    </source>
</reference>
<sequence length="348" mass="39842">MKKGLALLTLSFLLVILGSCSDPDSLELKNGTSISPAVYTDSQQKQQIKKYPKLYQAVYESENLDQPRTYIIPGLDQTKTLDINQQVSTSTDMDPQGVAVADRYVFISAYSHDHHHFSVIYVMDRQTGGYIKTLVLPGMPHAGGITYDPKSENLWVTSQVELDHSQISAISLEQIESYDFDVSHRPVKYDQNIQFEDFSVTSYITYSDQKLYVGTFKLNREGEVSIYPLDEKGKLKSKRRVVDDNRDYYTMPSEAQGITFYQNDFLISTSFGSSDSEILRYRNSKHLTQDLTDDEYRGEIRMPPYLEQITANDDQLYILFESASTYYDYTSVPRVDRVLVADIKTLLK</sequence>
<dbReference type="SUPFAM" id="SSF63825">
    <property type="entry name" value="YWTD domain"/>
    <property type="match status" value="1"/>
</dbReference>
<dbReference type="PROSITE" id="PS51257">
    <property type="entry name" value="PROKAR_LIPOPROTEIN"/>
    <property type="match status" value="1"/>
</dbReference>
<keyword evidence="1" id="KW-0732">Signal</keyword>